<comment type="caution">
    <text evidence="1">The sequence shown here is derived from an EMBL/GenBank/DDBJ whole genome shotgun (WGS) entry which is preliminary data.</text>
</comment>
<dbReference type="RefSeq" id="WP_071897436.1">
    <property type="nucleotide sequence ID" value="NZ_MPIN01000002.1"/>
</dbReference>
<keyword evidence="2" id="KW-1185">Reference proteome</keyword>
<dbReference type="STRING" id="83449.BON30_08805"/>
<dbReference type="InterPro" id="IPR021439">
    <property type="entry name" value="DUF3088"/>
</dbReference>
<sequence length="115" mass="12878">MEKDTLFLLKPDFQDPGKDTRYFCPACAYVEGFLAYYPRVRHSIQVSYVDYPRPRPAIVALLGEAQQGCPVLLLAEGSPTAGIEGVREHGRYRFIDNEVAISRYLAARYGAGVPH</sequence>
<dbReference type="EMBL" id="MPIN01000002">
    <property type="protein sequence ID" value="OJH40997.1"/>
    <property type="molecule type" value="Genomic_DNA"/>
</dbReference>
<accession>A0A1L9BFH0</accession>
<reference evidence="2" key="1">
    <citation type="submission" date="2016-11" db="EMBL/GenBank/DDBJ databases">
        <authorList>
            <person name="Shukria A."/>
            <person name="Stevens D.C."/>
        </authorList>
    </citation>
    <scope>NUCLEOTIDE SEQUENCE [LARGE SCALE GENOMIC DNA]</scope>
    <source>
        <strain evidence="2">Cbfe23</strain>
    </source>
</reference>
<evidence type="ECO:0000313" key="2">
    <source>
        <dbReference type="Proteomes" id="UP000182229"/>
    </source>
</evidence>
<dbReference type="OrthoDB" id="1356145at2"/>
<name>A0A1L9BFH0_9BACT</name>
<reference evidence="1 2" key="2">
    <citation type="submission" date="2016-12" db="EMBL/GenBank/DDBJ databases">
        <title>Draft Genome Sequence of Cystobacter ferrugineus Strain Cbfe23.</title>
        <authorList>
            <person name="Akbar S."/>
            <person name="Dowd S.E."/>
            <person name="Stevens D.C."/>
        </authorList>
    </citation>
    <scope>NUCLEOTIDE SEQUENCE [LARGE SCALE GENOMIC DNA]</scope>
    <source>
        <strain evidence="1 2">Cbfe23</strain>
    </source>
</reference>
<protein>
    <recommendedName>
        <fullName evidence="3">DUF3088 domain-containing protein</fullName>
    </recommendedName>
</protein>
<dbReference type="AlphaFoldDB" id="A0A1L9BFH0"/>
<dbReference type="Proteomes" id="UP000182229">
    <property type="component" value="Unassembled WGS sequence"/>
</dbReference>
<organism evidence="1 2">
    <name type="scientific">Cystobacter ferrugineus</name>
    <dbReference type="NCBI Taxonomy" id="83449"/>
    <lineage>
        <taxon>Bacteria</taxon>
        <taxon>Pseudomonadati</taxon>
        <taxon>Myxococcota</taxon>
        <taxon>Myxococcia</taxon>
        <taxon>Myxococcales</taxon>
        <taxon>Cystobacterineae</taxon>
        <taxon>Archangiaceae</taxon>
        <taxon>Cystobacter</taxon>
    </lineage>
</organism>
<gene>
    <name evidence="1" type="ORF">BON30_08805</name>
</gene>
<evidence type="ECO:0000313" key="1">
    <source>
        <dbReference type="EMBL" id="OJH40997.1"/>
    </source>
</evidence>
<evidence type="ECO:0008006" key="3">
    <source>
        <dbReference type="Google" id="ProtNLM"/>
    </source>
</evidence>
<proteinExistence type="predicted"/>
<dbReference type="Pfam" id="PF11287">
    <property type="entry name" value="DUF3088"/>
    <property type="match status" value="1"/>
</dbReference>